<dbReference type="SUPFAM" id="SSF46689">
    <property type="entry name" value="Homeodomain-like"/>
    <property type="match status" value="1"/>
</dbReference>
<evidence type="ECO:0000256" key="1">
    <source>
        <dbReference type="ARBA" id="ARBA00023125"/>
    </source>
</evidence>
<dbReference type="InterPro" id="IPR009057">
    <property type="entry name" value="Homeodomain-like_sf"/>
</dbReference>
<gene>
    <name evidence="3" type="ORF">UFOPK3564_01488</name>
</gene>
<dbReference type="Pfam" id="PF00440">
    <property type="entry name" value="TetR_N"/>
    <property type="match status" value="1"/>
</dbReference>
<evidence type="ECO:0000259" key="2">
    <source>
        <dbReference type="PROSITE" id="PS50977"/>
    </source>
</evidence>
<accession>A0A6J7H4Y3</accession>
<evidence type="ECO:0000313" key="3">
    <source>
        <dbReference type="EMBL" id="CAB4914684.1"/>
    </source>
</evidence>
<protein>
    <submittedName>
        <fullName evidence="3">Unannotated protein</fullName>
    </submittedName>
</protein>
<dbReference type="InterPro" id="IPR050109">
    <property type="entry name" value="HTH-type_TetR-like_transc_reg"/>
</dbReference>
<dbReference type="GO" id="GO:0000976">
    <property type="term" value="F:transcription cis-regulatory region binding"/>
    <property type="evidence" value="ECO:0007669"/>
    <property type="project" value="TreeGrafter"/>
</dbReference>
<dbReference type="AlphaFoldDB" id="A0A6J7H4Y3"/>
<dbReference type="GO" id="GO:0003700">
    <property type="term" value="F:DNA-binding transcription factor activity"/>
    <property type="evidence" value="ECO:0007669"/>
    <property type="project" value="TreeGrafter"/>
</dbReference>
<name>A0A6J7H4Y3_9ZZZZ</name>
<dbReference type="PANTHER" id="PTHR30055:SF209">
    <property type="entry name" value="POSSIBLE TRANSCRIPTIONAL REGULATORY PROTEIN (PROBABLY TETR-FAMILY)"/>
    <property type="match status" value="1"/>
</dbReference>
<sequence length="212" mass="22704">MAPSPPTPLTVVGSGALPMAAAVEGERADAARNRRRLLEAARELVADVGAGQVTMEAVAAAAQVGKGTVFRRFGDRVGLMVALLDLAERENQEAFMFGPPPLGPGAPPRERLVAFGEQRMRFAAEHQDVLLAAESCASRRYVHPARAVPVLHVAGLLREAGVDGDVELLTESLLGYLDVALQQHLRETREMSEERLLAGWADLVDRLLGARG</sequence>
<dbReference type="Gene3D" id="1.10.357.10">
    <property type="entry name" value="Tetracycline Repressor, domain 2"/>
    <property type="match status" value="1"/>
</dbReference>
<dbReference type="PANTHER" id="PTHR30055">
    <property type="entry name" value="HTH-TYPE TRANSCRIPTIONAL REGULATOR RUTR"/>
    <property type="match status" value="1"/>
</dbReference>
<dbReference type="EMBL" id="CAFBMK010000075">
    <property type="protein sequence ID" value="CAB4914684.1"/>
    <property type="molecule type" value="Genomic_DNA"/>
</dbReference>
<keyword evidence="1" id="KW-0238">DNA-binding</keyword>
<dbReference type="PRINTS" id="PR00455">
    <property type="entry name" value="HTHTETR"/>
</dbReference>
<proteinExistence type="predicted"/>
<feature type="domain" description="HTH tetR-type" evidence="2">
    <location>
        <begin position="31"/>
        <end position="91"/>
    </location>
</feature>
<dbReference type="InterPro" id="IPR001647">
    <property type="entry name" value="HTH_TetR"/>
</dbReference>
<organism evidence="3">
    <name type="scientific">freshwater metagenome</name>
    <dbReference type="NCBI Taxonomy" id="449393"/>
    <lineage>
        <taxon>unclassified sequences</taxon>
        <taxon>metagenomes</taxon>
        <taxon>ecological metagenomes</taxon>
    </lineage>
</organism>
<reference evidence="3" key="1">
    <citation type="submission" date="2020-05" db="EMBL/GenBank/DDBJ databases">
        <authorList>
            <person name="Chiriac C."/>
            <person name="Salcher M."/>
            <person name="Ghai R."/>
            <person name="Kavagutti S V."/>
        </authorList>
    </citation>
    <scope>NUCLEOTIDE SEQUENCE</scope>
</reference>
<dbReference type="PROSITE" id="PS50977">
    <property type="entry name" value="HTH_TETR_2"/>
    <property type="match status" value="1"/>
</dbReference>